<dbReference type="Pfam" id="PF00697">
    <property type="entry name" value="PRAI"/>
    <property type="match status" value="1"/>
</dbReference>
<comment type="caution">
    <text evidence="11">The sequence shown here is derived from an EMBL/GenBank/DDBJ whole genome shotgun (WGS) entry which is preliminary data.</text>
</comment>
<keyword evidence="12" id="KW-1185">Reference proteome</keyword>
<keyword evidence="8 9" id="KW-0413">Isomerase</keyword>
<dbReference type="Gene3D" id="3.20.20.70">
    <property type="entry name" value="Aldolase class I"/>
    <property type="match status" value="1"/>
</dbReference>
<dbReference type="UniPathway" id="UPA00035">
    <property type="reaction ID" value="UER00042"/>
</dbReference>
<evidence type="ECO:0000256" key="9">
    <source>
        <dbReference type="HAMAP-Rule" id="MF_00135"/>
    </source>
</evidence>
<dbReference type="AlphaFoldDB" id="A0A0A5G4U8"/>
<comment type="catalytic activity">
    <reaction evidence="1 9">
        <text>N-(5-phospho-beta-D-ribosyl)anthranilate = 1-(2-carboxyphenylamino)-1-deoxy-D-ribulose 5-phosphate</text>
        <dbReference type="Rhea" id="RHEA:21540"/>
        <dbReference type="ChEBI" id="CHEBI:18277"/>
        <dbReference type="ChEBI" id="CHEBI:58613"/>
        <dbReference type="EC" id="5.3.1.24"/>
    </reaction>
</comment>
<evidence type="ECO:0000256" key="5">
    <source>
        <dbReference type="ARBA" id="ARBA00022605"/>
    </source>
</evidence>
<protein>
    <recommendedName>
        <fullName evidence="4 9">N-(5'-phosphoribosyl)anthranilate isomerase</fullName>
        <shortName evidence="9">PRAI</shortName>
        <ecNumber evidence="3 9">5.3.1.24</ecNumber>
    </recommendedName>
</protein>
<feature type="domain" description="N-(5'phosphoribosyl) anthranilate isomerase (PRAI)" evidence="10">
    <location>
        <begin position="6"/>
        <end position="208"/>
    </location>
</feature>
<evidence type="ECO:0000313" key="12">
    <source>
        <dbReference type="Proteomes" id="UP000030401"/>
    </source>
</evidence>
<comment type="pathway">
    <text evidence="2 9">Amino-acid biosynthesis; L-tryptophan biosynthesis; L-tryptophan from chorismate: step 3/5.</text>
</comment>
<accession>A0A0A5G4U8</accession>
<dbReference type="PANTHER" id="PTHR42894:SF1">
    <property type="entry name" value="N-(5'-PHOSPHORIBOSYL)ANTHRANILATE ISOMERASE"/>
    <property type="match status" value="1"/>
</dbReference>
<dbReference type="HAMAP" id="MF_00135">
    <property type="entry name" value="PRAI"/>
    <property type="match status" value="1"/>
</dbReference>
<evidence type="ECO:0000256" key="8">
    <source>
        <dbReference type="ARBA" id="ARBA00023235"/>
    </source>
</evidence>
<dbReference type="InterPro" id="IPR001240">
    <property type="entry name" value="PRAI_dom"/>
</dbReference>
<dbReference type="Proteomes" id="UP000030401">
    <property type="component" value="Unassembled WGS sequence"/>
</dbReference>
<dbReference type="PANTHER" id="PTHR42894">
    <property type="entry name" value="N-(5'-PHOSPHORIBOSYL)ANTHRANILATE ISOMERASE"/>
    <property type="match status" value="1"/>
</dbReference>
<dbReference type="CDD" id="cd00405">
    <property type="entry name" value="PRAI"/>
    <property type="match status" value="1"/>
</dbReference>
<proteinExistence type="inferred from homology"/>
<dbReference type="eggNOG" id="COG0135">
    <property type="taxonomic scope" value="Bacteria"/>
</dbReference>
<comment type="similarity">
    <text evidence="9">Belongs to the TrpF family.</text>
</comment>
<dbReference type="NCBIfam" id="NF002301">
    <property type="entry name" value="PRK01222.2-1"/>
    <property type="match status" value="1"/>
</dbReference>
<keyword evidence="6 9" id="KW-0822">Tryptophan biosynthesis</keyword>
<keyword evidence="5 9" id="KW-0028">Amino-acid biosynthesis</keyword>
<reference evidence="11 12" key="1">
    <citation type="submission" date="2013-08" db="EMBL/GenBank/DDBJ databases">
        <authorList>
            <person name="Huang J."/>
            <person name="Wang G."/>
        </authorList>
    </citation>
    <scope>NUCLEOTIDE SEQUENCE [LARGE SCALE GENOMIC DNA]</scope>
    <source>
        <strain evidence="11 12">JSM 072002</strain>
    </source>
</reference>
<evidence type="ECO:0000256" key="7">
    <source>
        <dbReference type="ARBA" id="ARBA00023141"/>
    </source>
</evidence>
<evidence type="ECO:0000259" key="10">
    <source>
        <dbReference type="Pfam" id="PF00697"/>
    </source>
</evidence>
<dbReference type="OrthoDB" id="9786954at2"/>
<evidence type="ECO:0000256" key="2">
    <source>
        <dbReference type="ARBA" id="ARBA00004664"/>
    </source>
</evidence>
<dbReference type="STRING" id="1385512.N784_10415"/>
<dbReference type="GO" id="GO:0000162">
    <property type="term" value="P:L-tryptophan biosynthetic process"/>
    <property type="evidence" value="ECO:0007669"/>
    <property type="project" value="UniProtKB-UniRule"/>
</dbReference>
<evidence type="ECO:0000313" key="11">
    <source>
        <dbReference type="EMBL" id="KGX88146.1"/>
    </source>
</evidence>
<sequence>MQVPKVKVCGNRSLHDVRLTSQSDASYIGFVFAPSKRNVSSEQVAQWLQHIPLLADQRVVGVFVHPTIEQLEHVCRTVPLHIIQLHGHETVAEILHVKERLSIPIWKAIHHEEESLTHMRLYEGIVDAYVVDTKEEQSWGGTGQRFDWQAIPFYLEEARRQGVPCFIAGGINADNVAEVKGYQPDGIDVASGTETDGKKDYEKLNKIVGGNNHVCNFS</sequence>
<evidence type="ECO:0000256" key="3">
    <source>
        <dbReference type="ARBA" id="ARBA00012572"/>
    </source>
</evidence>
<dbReference type="SUPFAM" id="SSF51366">
    <property type="entry name" value="Ribulose-phoshate binding barrel"/>
    <property type="match status" value="1"/>
</dbReference>
<name>A0A0A5G4U8_9BACI</name>
<evidence type="ECO:0000256" key="6">
    <source>
        <dbReference type="ARBA" id="ARBA00022822"/>
    </source>
</evidence>
<dbReference type="EC" id="5.3.1.24" evidence="3 9"/>
<dbReference type="InterPro" id="IPR011060">
    <property type="entry name" value="RibuloseP-bd_barrel"/>
</dbReference>
<keyword evidence="7 9" id="KW-0057">Aromatic amino acid biosynthesis</keyword>
<dbReference type="InterPro" id="IPR013785">
    <property type="entry name" value="Aldolase_TIM"/>
</dbReference>
<dbReference type="GO" id="GO:0004640">
    <property type="term" value="F:phosphoribosylanthranilate isomerase activity"/>
    <property type="evidence" value="ECO:0007669"/>
    <property type="project" value="UniProtKB-UniRule"/>
</dbReference>
<dbReference type="InterPro" id="IPR044643">
    <property type="entry name" value="TrpF_fam"/>
</dbReference>
<gene>
    <name evidence="9" type="primary">trpF</name>
    <name evidence="11" type="ORF">N784_10415</name>
</gene>
<evidence type="ECO:0000256" key="4">
    <source>
        <dbReference type="ARBA" id="ARBA00022272"/>
    </source>
</evidence>
<dbReference type="RefSeq" id="WP_036832449.1">
    <property type="nucleotide sequence ID" value="NZ_AVPG01000003.1"/>
</dbReference>
<organism evidence="11 12">
    <name type="scientific">Pontibacillus litoralis JSM 072002</name>
    <dbReference type="NCBI Taxonomy" id="1385512"/>
    <lineage>
        <taxon>Bacteria</taxon>
        <taxon>Bacillati</taxon>
        <taxon>Bacillota</taxon>
        <taxon>Bacilli</taxon>
        <taxon>Bacillales</taxon>
        <taxon>Bacillaceae</taxon>
        <taxon>Pontibacillus</taxon>
    </lineage>
</organism>
<evidence type="ECO:0000256" key="1">
    <source>
        <dbReference type="ARBA" id="ARBA00001164"/>
    </source>
</evidence>
<dbReference type="EMBL" id="AVPG01000003">
    <property type="protein sequence ID" value="KGX88146.1"/>
    <property type="molecule type" value="Genomic_DNA"/>
</dbReference>